<evidence type="ECO:0000313" key="2">
    <source>
        <dbReference type="Proteomes" id="UP000216345"/>
    </source>
</evidence>
<reference evidence="1 2" key="1">
    <citation type="submission" date="2017-07" db="EMBL/GenBank/DDBJ databases">
        <title>Phylogenetic study on the rhizospheric bacterium Ochrobactrum sp. A44.</title>
        <authorList>
            <person name="Krzyzanowska D.M."/>
            <person name="Ossowicki A."/>
            <person name="Rajewska M."/>
            <person name="Maciag T."/>
            <person name="Kaczynski Z."/>
            <person name="Czerwicka M."/>
            <person name="Jafra S."/>
        </authorList>
    </citation>
    <scope>NUCLEOTIDE SEQUENCE [LARGE SCALE GENOMIC DNA]</scope>
    <source>
        <strain evidence="1 2">PR17</strain>
    </source>
</reference>
<dbReference type="RefSeq" id="WP_094576325.1">
    <property type="nucleotide sequence ID" value="NZ_JBHEEL010000009.1"/>
</dbReference>
<accession>A0A256FM77</accession>
<keyword evidence="2" id="KW-1185">Reference proteome</keyword>
<sequence>MKLSLKKDMTWERSKARLRLDAQFQSRIIEAIGDKAALYAVKYASALAYMNGMPSPLIESAEEAQAIIAKNTEMQSRLAVIETERQALQTQIDKAGTMHDLARFLSF</sequence>
<dbReference type="AlphaFoldDB" id="A0A256FM77"/>
<comment type="caution">
    <text evidence="1">The sequence shown here is derived from an EMBL/GenBank/DDBJ whole genome shotgun (WGS) entry which is preliminary data.</text>
</comment>
<gene>
    <name evidence="1" type="ORF">CEV32_4827</name>
</gene>
<evidence type="ECO:0000313" key="1">
    <source>
        <dbReference type="EMBL" id="OYR15551.1"/>
    </source>
</evidence>
<dbReference type="Proteomes" id="UP000216345">
    <property type="component" value="Unassembled WGS sequence"/>
</dbReference>
<protein>
    <submittedName>
        <fullName evidence="1">Uncharacterized protein</fullName>
    </submittedName>
</protein>
<dbReference type="EMBL" id="NNRK01000025">
    <property type="protein sequence ID" value="OYR15551.1"/>
    <property type="molecule type" value="Genomic_DNA"/>
</dbReference>
<organism evidence="1 2">
    <name type="scientific">Brucella rhizosphaerae</name>
    <dbReference type="NCBI Taxonomy" id="571254"/>
    <lineage>
        <taxon>Bacteria</taxon>
        <taxon>Pseudomonadati</taxon>
        <taxon>Pseudomonadota</taxon>
        <taxon>Alphaproteobacteria</taxon>
        <taxon>Hyphomicrobiales</taxon>
        <taxon>Brucellaceae</taxon>
        <taxon>Brucella/Ochrobactrum group</taxon>
        <taxon>Brucella</taxon>
    </lineage>
</organism>
<dbReference type="OrthoDB" id="9972886at2"/>
<proteinExistence type="predicted"/>
<name>A0A256FM77_9HYPH</name>